<evidence type="ECO:0000256" key="4">
    <source>
        <dbReference type="RuleBase" id="RU003718"/>
    </source>
</evidence>
<evidence type="ECO:0000256" key="2">
    <source>
        <dbReference type="ARBA" id="ARBA00022676"/>
    </source>
</evidence>
<dbReference type="FunFam" id="3.40.50.2000:FF:000037">
    <property type="entry name" value="Glycosyltransferase"/>
    <property type="match status" value="1"/>
</dbReference>
<dbReference type="PANTHER" id="PTHR48045">
    <property type="entry name" value="UDP-GLYCOSYLTRANSFERASE 72B1"/>
    <property type="match status" value="1"/>
</dbReference>
<protein>
    <recommendedName>
        <fullName evidence="5">Glycosyltransferase</fullName>
        <ecNumber evidence="5">2.4.1.-</ecNumber>
    </recommendedName>
</protein>
<evidence type="ECO:0000256" key="6">
    <source>
        <dbReference type="SAM" id="Phobius"/>
    </source>
</evidence>
<comment type="similarity">
    <text evidence="1 4">Belongs to the UDP-glycosyltransferase family.</text>
</comment>
<feature type="transmembrane region" description="Helical" evidence="6">
    <location>
        <begin position="12"/>
        <end position="32"/>
    </location>
</feature>
<evidence type="ECO:0000256" key="5">
    <source>
        <dbReference type="RuleBase" id="RU362057"/>
    </source>
</evidence>
<evidence type="ECO:0000313" key="8">
    <source>
        <dbReference type="Proteomes" id="UP001161247"/>
    </source>
</evidence>
<dbReference type="Pfam" id="PF00201">
    <property type="entry name" value="UDPGT"/>
    <property type="match status" value="1"/>
</dbReference>
<dbReference type="PANTHER" id="PTHR48045:SF20">
    <property type="entry name" value="UDP-RHAMNOSE:RHAMNOSYLTRANSFERASE 1"/>
    <property type="match status" value="1"/>
</dbReference>
<dbReference type="SUPFAM" id="SSF53756">
    <property type="entry name" value="UDP-Glycosyltransferase/glycogen phosphorylase"/>
    <property type="match status" value="1"/>
</dbReference>
<sequence length="483" mass="55271">MADQYRKLHIVVFPWLAFGHMLPALNFSFLIARKGHKISFLSTSRNIDRLPKLPPDLEKFVTFVEFSLPRNQNLPENAEAASDIPDEKVKYLQLAYDGLKEPIEEFLQKTSPDWVFHDYVPYWLPSIASKLEINTAFLSTFNASTLGYLGPASNLNGTEDSGRKKVEDFTVKPEWVPFHTAIYPKYFEVVRNAIAITGSEESVADFYRCACCIESCDIIAVRSCFEFEPEWLKLLEELHQKPIIPIGLIPITDEFATSISNNTNASNWSFIKEWLDKQKKGSVVYISFGSEAKLNQADLTEIALGIEFSGFPFFWVLKMKRGDGDNDKIQLPHFFEDRTKDRGMVYTSWAPQLQILNHESVGGFFTHCGWSSIVEALQFGKPMILFPFAGDQPLNSRMLEEKKLGFPVPRDEFDGSFTMNSVSDSLKLIMTGEEGNIYRDRVREMNRVLFDHGVQDHYVENLLAFLQNYKKIQVGISDQRQNS</sequence>
<dbReference type="Gene3D" id="3.40.50.2000">
    <property type="entry name" value="Glycogen Phosphorylase B"/>
    <property type="match status" value="2"/>
</dbReference>
<keyword evidence="6" id="KW-1133">Transmembrane helix</keyword>
<dbReference type="FunFam" id="3.40.50.2000:FF:000088">
    <property type="entry name" value="Glycosyltransferase"/>
    <property type="match status" value="1"/>
</dbReference>
<keyword evidence="2 4" id="KW-0328">Glycosyltransferase</keyword>
<dbReference type="GO" id="GO:0008194">
    <property type="term" value="F:UDP-glycosyltransferase activity"/>
    <property type="evidence" value="ECO:0007669"/>
    <property type="project" value="InterPro"/>
</dbReference>
<keyword evidence="6" id="KW-0472">Membrane</keyword>
<dbReference type="InterPro" id="IPR035595">
    <property type="entry name" value="UDP_glycos_trans_CS"/>
</dbReference>
<name>A0AAV1CRB9_OLDCO</name>
<evidence type="ECO:0000256" key="1">
    <source>
        <dbReference type="ARBA" id="ARBA00009995"/>
    </source>
</evidence>
<reference evidence="7" key="1">
    <citation type="submission" date="2023-03" db="EMBL/GenBank/DDBJ databases">
        <authorList>
            <person name="Julca I."/>
        </authorList>
    </citation>
    <scope>NUCLEOTIDE SEQUENCE</scope>
</reference>
<dbReference type="AlphaFoldDB" id="A0AAV1CRB9"/>
<keyword evidence="8" id="KW-1185">Reference proteome</keyword>
<dbReference type="InterPro" id="IPR002213">
    <property type="entry name" value="UDP_glucos_trans"/>
</dbReference>
<accession>A0AAV1CRB9</accession>
<dbReference type="EMBL" id="OX459120">
    <property type="protein sequence ID" value="CAI9097703.1"/>
    <property type="molecule type" value="Genomic_DNA"/>
</dbReference>
<organism evidence="7 8">
    <name type="scientific">Oldenlandia corymbosa var. corymbosa</name>
    <dbReference type="NCBI Taxonomy" id="529605"/>
    <lineage>
        <taxon>Eukaryota</taxon>
        <taxon>Viridiplantae</taxon>
        <taxon>Streptophyta</taxon>
        <taxon>Embryophyta</taxon>
        <taxon>Tracheophyta</taxon>
        <taxon>Spermatophyta</taxon>
        <taxon>Magnoliopsida</taxon>
        <taxon>eudicotyledons</taxon>
        <taxon>Gunneridae</taxon>
        <taxon>Pentapetalae</taxon>
        <taxon>asterids</taxon>
        <taxon>lamiids</taxon>
        <taxon>Gentianales</taxon>
        <taxon>Rubiaceae</taxon>
        <taxon>Rubioideae</taxon>
        <taxon>Spermacoceae</taxon>
        <taxon>Hedyotis-Oldenlandia complex</taxon>
        <taxon>Oldenlandia</taxon>
    </lineage>
</organism>
<dbReference type="Proteomes" id="UP001161247">
    <property type="component" value="Chromosome 3"/>
</dbReference>
<evidence type="ECO:0000313" key="7">
    <source>
        <dbReference type="EMBL" id="CAI9097703.1"/>
    </source>
</evidence>
<keyword evidence="6" id="KW-0812">Transmembrane</keyword>
<evidence type="ECO:0000256" key="3">
    <source>
        <dbReference type="ARBA" id="ARBA00022679"/>
    </source>
</evidence>
<proteinExistence type="inferred from homology"/>
<dbReference type="EC" id="2.4.1.-" evidence="5"/>
<gene>
    <name evidence="7" type="ORF">OLC1_LOCUS8121</name>
</gene>
<dbReference type="CDD" id="cd03784">
    <property type="entry name" value="GT1_Gtf-like"/>
    <property type="match status" value="1"/>
</dbReference>
<dbReference type="PROSITE" id="PS00375">
    <property type="entry name" value="UDPGT"/>
    <property type="match status" value="1"/>
</dbReference>
<keyword evidence="3 4" id="KW-0808">Transferase</keyword>